<evidence type="ECO:0000256" key="1">
    <source>
        <dbReference type="SAM" id="Phobius"/>
    </source>
</evidence>
<proteinExistence type="predicted"/>
<keyword evidence="3" id="KW-1185">Reference proteome</keyword>
<reference evidence="2 3" key="2">
    <citation type="journal article" date="2011" name="PLoS Genet.">
        <title>Parallel evolution of a type IV secretion system in radiating lineages of the host-restricted bacterial pathogen Bartonella.</title>
        <authorList>
            <person name="Engel P."/>
            <person name="Salzburger W."/>
            <person name="Liesch M."/>
            <person name="Chang C.C."/>
            <person name="Maruyama S."/>
            <person name="Lanz C."/>
            <person name="Calteau A."/>
            <person name="Lajus A."/>
            <person name="Medigue C."/>
            <person name="Schuster S.C."/>
            <person name="Dehio C."/>
        </authorList>
    </citation>
    <scope>NUCLEOTIDE SEQUENCE [LARGE SCALE GENOMIC DNA]</scope>
    <source>
        <strain evidence="3">CIP 104772 / 73</strain>
    </source>
</reference>
<evidence type="ECO:0000313" key="2">
    <source>
        <dbReference type="EMBL" id="CBI76155.1"/>
    </source>
</evidence>
<dbReference type="AlphaFoldDB" id="E6YH17"/>
<feature type="transmembrane region" description="Helical" evidence="1">
    <location>
        <begin position="20"/>
        <end position="40"/>
    </location>
</feature>
<accession>E6YH17</accession>
<dbReference type="Proteomes" id="UP000009101">
    <property type="component" value="Chromosome"/>
</dbReference>
<keyword evidence="1" id="KW-0812">Transmembrane</keyword>
<protein>
    <submittedName>
        <fullName evidence="2">Phage-related integrase</fullName>
    </submittedName>
</protein>
<keyword evidence="1" id="KW-1133">Transmembrane helix</keyword>
<organism evidence="2 3">
    <name type="scientific">Bartonella clarridgeiae (strain CCUG 45776 / CIP 104772 / 73)</name>
    <dbReference type="NCBI Taxonomy" id="696125"/>
    <lineage>
        <taxon>Bacteria</taxon>
        <taxon>Pseudomonadati</taxon>
        <taxon>Pseudomonadota</taxon>
        <taxon>Alphaproteobacteria</taxon>
        <taxon>Hyphomicrobiales</taxon>
        <taxon>Bartonellaceae</taxon>
        <taxon>Bartonella</taxon>
    </lineage>
</organism>
<dbReference type="KEGG" id="bcd:BARCL_0474"/>
<dbReference type="EMBL" id="FN645454">
    <property type="protein sequence ID" value="CBI76155.1"/>
    <property type="molecule type" value="Genomic_DNA"/>
</dbReference>
<dbReference type="HOGENOM" id="CLU_3040758_0_0_5"/>
<reference evidence="3" key="1">
    <citation type="submission" date="2009-11" db="EMBL/GenBank/DDBJ databases">
        <title>Genome sequencing of Bartonella species and comparative genomics.</title>
        <authorList>
            <person name="Engel P."/>
            <person name="Salzburger W."/>
            <person name="Marius L."/>
            <person name="Chao-Chin C."/>
            <person name="Soichi M."/>
            <person name="Christa L."/>
            <person name="Alexandra C."/>
            <person name="Aurelie L."/>
            <person name="Claudine M."/>
            <person name="Stephan S.C."/>
            <person name="Christoph D."/>
        </authorList>
    </citation>
    <scope>NUCLEOTIDE SEQUENCE [LARGE SCALE GENOMIC DNA]</scope>
    <source>
        <strain evidence="3">CIP 104772 / 73</strain>
    </source>
</reference>
<keyword evidence="1" id="KW-0472">Membrane</keyword>
<name>E6YH17_BARC7</name>
<gene>
    <name evidence="2" type="ordered locus">BARCL_0474</name>
</gene>
<evidence type="ECO:0000313" key="3">
    <source>
        <dbReference type="Proteomes" id="UP000009101"/>
    </source>
</evidence>
<sequence length="54" mass="6511">MDNYEGFKVQFKRDSKAEHWFLIFDIHILLNYFPFLLSGINQMEYIILISNLAI</sequence>